<dbReference type="SUPFAM" id="SSF47986">
    <property type="entry name" value="DEATH domain"/>
    <property type="match status" value="1"/>
</dbReference>
<evidence type="ECO:0000256" key="4">
    <source>
        <dbReference type="ARBA" id="ARBA00022729"/>
    </source>
</evidence>
<gene>
    <name evidence="13" type="ORF">BRAFLDRAFT_121154</name>
</gene>
<feature type="domain" description="Death" evidence="12">
    <location>
        <begin position="1733"/>
        <end position="1802"/>
    </location>
</feature>
<keyword evidence="3" id="KW-0479">Metal-binding</keyword>
<evidence type="ECO:0000256" key="3">
    <source>
        <dbReference type="ARBA" id="ARBA00022723"/>
    </source>
</evidence>
<evidence type="ECO:0000256" key="6">
    <source>
        <dbReference type="ARBA" id="ARBA00022989"/>
    </source>
</evidence>
<keyword evidence="8" id="KW-1015">Disulfide bond</keyword>
<evidence type="ECO:0000256" key="1">
    <source>
        <dbReference type="ARBA" id="ARBA00004479"/>
    </source>
</evidence>
<dbReference type="InterPro" id="IPR013608">
    <property type="entry name" value="VWA_N"/>
</dbReference>
<keyword evidence="7 11" id="KW-0472">Membrane</keyword>
<evidence type="ECO:0000256" key="10">
    <source>
        <dbReference type="SAM" id="MobiDB-lite"/>
    </source>
</evidence>
<dbReference type="Gene3D" id="3.30.450.20">
    <property type="entry name" value="PAS domain"/>
    <property type="match status" value="1"/>
</dbReference>
<dbReference type="Gene3D" id="3.40.50.410">
    <property type="entry name" value="von Willebrand factor, type A domain"/>
    <property type="match status" value="2"/>
</dbReference>
<dbReference type="Pfam" id="PF05811">
    <property type="entry name" value="DUF842"/>
    <property type="match status" value="1"/>
</dbReference>
<dbReference type="InterPro" id="IPR013680">
    <property type="entry name" value="VDCC_a2/dsu"/>
</dbReference>
<dbReference type="eggNOG" id="KOG3377">
    <property type="taxonomic scope" value="Eukaryota"/>
</dbReference>
<feature type="compositionally biased region" description="Basic and acidic residues" evidence="10">
    <location>
        <begin position="1507"/>
        <end position="1520"/>
    </location>
</feature>
<dbReference type="GO" id="GO:0016020">
    <property type="term" value="C:membrane"/>
    <property type="evidence" value="ECO:0007669"/>
    <property type="project" value="UniProtKB-SubCell"/>
</dbReference>
<dbReference type="Gene3D" id="1.10.533.10">
    <property type="entry name" value="Death Domain, Fas"/>
    <property type="match status" value="1"/>
</dbReference>
<feature type="compositionally biased region" description="Low complexity" evidence="10">
    <location>
        <begin position="1521"/>
        <end position="1531"/>
    </location>
</feature>
<dbReference type="Pfam" id="PF08473">
    <property type="entry name" value="VGCC_alpha2"/>
    <property type="match status" value="1"/>
</dbReference>
<feature type="compositionally biased region" description="Basic and acidic residues" evidence="10">
    <location>
        <begin position="1454"/>
        <end position="1465"/>
    </location>
</feature>
<keyword evidence="6 11" id="KW-1133">Transmembrane helix</keyword>
<feature type="region of interest" description="Disordered" evidence="10">
    <location>
        <begin position="1413"/>
        <end position="1686"/>
    </location>
</feature>
<dbReference type="InterPro" id="IPR036465">
    <property type="entry name" value="vWFA_dom_sf"/>
</dbReference>
<feature type="compositionally biased region" description="Basic and acidic residues" evidence="10">
    <location>
        <begin position="1669"/>
        <end position="1686"/>
    </location>
</feature>
<evidence type="ECO:0000256" key="5">
    <source>
        <dbReference type="ARBA" id="ARBA00022837"/>
    </source>
</evidence>
<feature type="compositionally biased region" description="Acidic residues" evidence="10">
    <location>
        <begin position="1423"/>
        <end position="1443"/>
    </location>
</feature>
<dbReference type="Pfam" id="PF00531">
    <property type="entry name" value="Death"/>
    <property type="match status" value="1"/>
</dbReference>
<dbReference type="InterPro" id="IPR011029">
    <property type="entry name" value="DEATH-like_dom_sf"/>
</dbReference>
<feature type="compositionally biased region" description="Polar residues" evidence="10">
    <location>
        <begin position="1591"/>
        <end position="1602"/>
    </location>
</feature>
<keyword evidence="2 11" id="KW-0812">Transmembrane</keyword>
<dbReference type="InterPro" id="IPR051173">
    <property type="entry name" value="Ca_channel_alpha-2/delta"/>
</dbReference>
<name>C3YPQ0_BRAFL</name>
<keyword evidence="9" id="KW-0325">Glycoprotein</keyword>
<keyword evidence="4" id="KW-0732">Signal</keyword>
<dbReference type="GO" id="GO:0046872">
    <property type="term" value="F:metal ion binding"/>
    <property type="evidence" value="ECO:0007669"/>
    <property type="project" value="UniProtKB-KW"/>
</dbReference>
<proteinExistence type="predicted"/>
<evidence type="ECO:0000259" key="12">
    <source>
        <dbReference type="PROSITE" id="PS50017"/>
    </source>
</evidence>
<evidence type="ECO:0000313" key="13">
    <source>
        <dbReference type="EMBL" id="EEN57834.1"/>
    </source>
</evidence>
<protein>
    <recommendedName>
        <fullName evidence="12">Death domain-containing protein</fullName>
    </recommendedName>
</protein>
<evidence type="ECO:0000256" key="8">
    <source>
        <dbReference type="ARBA" id="ARBA00023157"/>
    </source>
</evidence>
<evidence type="ECO:0000256" key="9">
    <source>
        <dbReference type="ARBA" id="ARBA00023180"/>
    </source>
</evidence>
<evidence type="ECO:0000256" key="2">
    <source>
        <dbReference type="ARBA" id="ARBA00022692"/>
    </source>
</evidence>
<dbReference type="GO" id="GO:0007165">
    <property type="term" value="P:signal transduction"/>
    <property type="evidence" value="ECO:0007669"/>
    <property type="project" value="InterPro"/>
</dbReference>
<dbReference type="Pfam" id="PF08399">
    <property type="entry name" value="VWA_N"/>
    <property type="match status" value="2"/>
</dbReference>
<dbReference type="CDD" id="cd18773">
    <property type="entry name" value="PDC1_HK_sensor"/>
    <property type="match status" value="1"/>
</dbReference>
<comment type="subcellular location">
    <subcellularLocation>
        <location evidence="1">Membrane</location>
        <topology evidence="1">Single-pass type I membrane protein</topology>
    </subcellularLocation>
</comment>
<feature type="compositionally biased region" description="Acidic residues" evidence="10">
    <location>
        <begin position="1532"/>
        <end position="1541"/>
    </location>
</feature>
<accession>C3YPQ0</accession>
<dbReference type="eggNOG" id="KOG2353">
    <property type="taxonomic scope" value="Eukaryota"/>
</dbReference>
<organism>
    <name type="scientific">Branchiostoma floridae</name>
    <name type="common">Florida lancelet</name>
    <name type="synonym">Amphioxus</name>
    <dbReference type="NCBI Taxonomy" id="7739"/>
    <lineage>
        <taxon>Eukaryota</taxon>
        <taxon>Metazoa</taxon>
        <taxon>Chordata</taxon>
        <taxon>Cephalochordata</taxon>
        <taxon>Leptocardii</taxon>
        <taxon>Amphioxiformes</taxon>
        <taxon>Branchiostomatidae</taxon>
        <taxon>Branchiostoma</taxon>
    </lineage>
</organism>
<dbReference type="FunFam" id="3.40.50.410:FF:000263">
    <property type="entry name" value="Calcium voltage-gated channel auxiliary subunit alpha2delta 4"/>
    <property type="match status" value="1"/>
</dbReference>
<reference evidence="13" key="1">
    <citation type="journal article" date="2008" name="Nature">
        <title>The amphioxus genome and the evolution of the chordate karyotype.</title>
        <authorList>
            <consortium name="US DOE Joint Genome Institute (JGI-PGF)"/>
            <person name="Putnam N.H."/>
            <person name="Butts T."/>
            <person name="Ferrier D.E.K."/>
            <person name="Furlong R.F."/>
            <person name="Hellsten U."/>
            <person name="Kawashima T."/>
            <person name="Robinson-Rechavi M."/>
            <person name="Shoguchi E."/>
            <person name="Terry A."/>
            <person name="Yu J.-K."/>
            <person name="Benito-Gutierrez E.L."/>
            <person name="Dubchak I."/>
            <person name="Garcia-Fernandez J."/>
            <person name="Gibson-Brown J.J."/>
            <person name="Grigoriev I.V."/>
            <person name="Horton A.C."/>
            <person name="de Jong P.J."/>
            <person name="Jurka J."/>
            <person name="Kapitonov V.V."/>
            <person name="Kohara Y."/>
            <person name="Kuroki Y."/>
            <person name="Lindquist E."/>
            <person name="Lucas S."/>
            <person name="Osoegawa K."/>
            <person name="Pennacchio L.A."/>
            <person name="Salamov A.A."/>
            <person name="Satou Y."/>
            <person name="Sauka-Spengler T."/>
            <person name="Schmutz J."/>
            <person name="Shin-I T."/>
            <person name="Toyoda A."/>
            <person name="Bronner-Fraser M."/>
            <person name="Fujiyama A."/>
            <person name="Holland L.Z."/>
            <person name="Holland P.W.H."/>
            <person name="Satoh N."/>
            <person name="Rokhsar D.S."/>
        </authorList>
    </citation>
    <scope>NUCLEOTIDE SEQUENCE [LARGE SCALE GENOMIC DNA]</scope>
    <source>
        <strain evidence="13">S238N-H82</strain>
        <tissue evidence="13">Testes</tissue>
    </source>
</reference>
<evidence type="ECO:0000256" key="11">
    <source>
        <dbReference type="SAM" id="Phobius"/>
    </source>
</evidence>
<dbReference type="InterPro" id="IPR000488">
    <property type="entry name" value="Death_dom"/>
</dbReference>
<feature type="transmembrane region" description="Helical" evidence="11">
    <location>
        <begin position="169"/>
        <end position="187"/>
    </location>
</feature>
<dbReference type="CDD" id="cd01670">
    <property type="entry name" value="Death"/>
    <property type="match status" value="1"/>
</dbReference>
<dbReference type="EMBL" id="GG666538">
    <property type="protein sequence ID" value="EEN57834.1"/>
    <property type="molecule type" value="Genomic_DNA"/>
</dbReference>
<dbReference type="PANTHER" id="PTHR10166:SF37">
    <property type="entry name" value="STOLID, ISOFORM H"/>
    <property type="match status" value="1"/>
</dbReference>
<dbReference type="FunFam" id="3.30.450.20:FF:000012">
    <property type="entry name" value="Calcium channel, voltage-dependent, alpha2/delta subunit 3"/>
    <property type="match status" value="1"/>
</dbReference>
<dbReference type="PROSITE" id="PS50017">
    <property type="entry name" value="DEATH_DOMAIN"/>
    <property type="match status" value="1"/>
</dbReference>
<sequence length="1818" mass="204917">MADAQARVEESVKTLVTDIERDYIRKMQSKMFKCSATCCDDSSASMDDVGRCIDRCSQPLSRSQQLVTNELNEFQSRLQRCARTCQDQVQDKMKAGNTNQAELTGMMEQCIGSQGSRAAPIFRQPSVRTVVTASVVLHLCLPTLFPHKQHPSSARAIGREKQSTRGFNMRWSVMLFGLGFGLFFAQITPSGSQQGFNDVDVRKWAENFGANLYRLSTYFSGADLLRTEYKENNNWQIVKMNGTEMVQKFAKDMFDNLASKRSAVESLTHQAEEANKAHDYDANIELQYPNAMLINKKDDKGNPVHPRLAPDFMLKENEHFNDIPVNMEQSDVQVPVNVYIQAATSPKDIVIVVDRSGSMKGLRLEIAKQTVDTIIDTMSDNDFFNVIALQYPNAMLINKKDDKGNPVHPRLAPDFMLKENEHFNDIPVNMEQSDVQVPVNVYNEAPDVLNAVKWSKNLDPVFIDNGKKDPTLTWQYFGSSTGFFRQYPDVTYIEKCFVNTLVQATSDNKELLKNGVRQLQADGMANFETSLDAAFQMLRDFNNTGQGSWCNQAIMVITDGAPRNYEQIFRRYNHPDRRKYIHVLSRPMVIRRAHGTIWTNVYMDSSGLALMTTVARPVFDMKNQTSLEGNLLGVVGIDVPVSELMKLAPPLKMGVNGYAFVITNNGYILTHPDLRPTCFLSKVVMEPGGDPITKPNYNSVDLGEVEISDTEEKLRTSMVKRETGSLTMKVQEHLDNMKRVMVHYNSYYFTKIDETPFRKYCQLTTAEANNMTQLDAIVRYLENDNKGSAKSPVIAKQCNKDMVDQVVFDALQTWFLEGVWTDKAQSRRGNRELVDHVMFDAAITEVLDSYWIAVKGNSTKHGIQQVFVGTKGGVTRFYSYLEHPDEMTERDFINKTKNTIQATYYKRAAELGPGYFVYSVPFDQGLSNDTNFVVTASTAIFLQKGGPRAVAAVAGLQMNHESFSNLFFAATAKCADSTRPEDCISCDEDDIGRFYGEIDGTMMSEMEELGLYDKLLAQFSLYNLLSGQFEYASAGSGPDYAPCDKGVTLYKANFSINKEMGFDGYMDCNDCQKSFSIKLVPKSNLILLAVGSSCPCNLVSNFDLVPQEVSYILHSHLVFLDCCAHGSNDTLLCERRLSQKERRRPDKCYNYHAKEDPKKCGRASSLVVSPLLLLLTLLFTVKEAFLPRTYIRFRRVKVMEQTDNLKRAVRFYRHMIIRRLTLASQHTNTDVLPKVAAKLGDNFLHDLKLKKGELKSSVLVRHIVSGYQEEDEAKITNFCQILRHDRNLGLGLLADLIESYPGLRMYRSQWNLLDLLSQIASLRAVIQQLGKCLHLENDVIERCKRQNRQPLDKVRAILFYGLQSLGCTTSLAQEVLGLVYTTLREKREENSALLGLLEALRSQIDEWKDIRKDSDEQGATCDADVDYDDDFEDVSDSDDDGFEEGSYFSDFESDDSRGSEDEKKLSPRQNDSGSEGEIEECLDMTNKPVQSKERASESEEEIEECIFSDKKDKSLHRESRSSSSISKVVDIGSEEEIEECIDDGRKGRQSSRPVASSGKGVDSDSDEEIEECIVGSSKPKKGPLQRRTSPKPASTSHQVSTGSKRRNSNRGPSSAQATGRVRRNSLHDGTRGRSQRTVVLGEPQSNRSQTSRKQTGGVSAEAPLQNKNMAERDRETAGDGRSCHEGHAIRKLEDKVEKLEALIGKIGKFFPHIQGHETGTSSRPSTSMSRKVTEMQLSKLSQFIGNDWESLGRELGLKAVTLSQIKCENPLQVERVFNMLLKWKNRNYSTATVQTLYTVISRWDGVKIDALDYLNSFR</sequence>
<keyword evidence="5" id="KW-0106">Calcium</keyword>
<feature type="compositionally biased region" description="Polar residues" evidence="10">
    <location>
        <begin position="1643"/>
        <end position="1657"/>
    </location>
</feature>
<dbReference type="SUPFAM" id="SSF53300">
    <property type="entry name" value="vWA-like"/>
    <property type="match status" value="1"/>
</dbReference>
<dbReference type="PANTHER" id="PTHR10166">
    <property type="entry name" value="VOLTAGE-DEPENDENT CALCIUM CHANNEL SUBUNIT ALPHA-2/DELTA-RELATED"/>
    <property type="match status" value="1"/>
</dbReference>
<dbReference type="STRING" id="7739.C3YPQ0"/>
<dbReference type="InterPro" id="IPR008560">
    <property type="entry name" value="DUF842_euk"/>
</dbReference>
<evidence type="ECO:0000256" key="7">
    <source>
        <dbReference type="ARBA" id="ARBA00023136"/>
    </source>
</evidence>
<dbReference type="InParanoid" id="C3YPQ0"/>